<reference evidence="3" key="1">
    <citation type="submission" date="2021-01" db="EMBL/GenBank/DDBJ databases">
        <title>Whole genome shotgun sequence of Sinosporangium siamense NBRC 109515.</title>
        <authorList>
            <person name="Komaki H."/>
            <person name="Tamura T."/>
        </authorList>
    </citation>
    <scope>NUCLEOTIDE SEQUENCE</scope>
    <source>
        <strain evidence="3">NBRC 109515</strain>
    </source>
</reference>
<dbReference type="RefSeq" id="WP_204024564.1">
    <property type="nucleotide sequence ID" value="NZ_BOOW01000013.1"/>
</dbReference>
<name>A0A919RGQ5_9ACTN</name>
<dbReference type="Pfam" id="PF00144">
    <property type="entry name" value="Beta-lactamase"/>
    <property type="match status" value="1"/>
</dbReference>
<keyword evidence="1" id="KW-0732">Signal</keyword>
<dbReference type="GO" id="GO:0016787">
    <property type="term" value="F:hydrolase activity"/>
    <property type="evidence" value="ECO:0007669"/>
    <property type="project" value="UniProtKB-KW"/>
</dbReference>
<proteinExistence type="predicted"/>
<feature type="domain" description="Beta-lactamase-related" evidence="2">
    <location>
        <begin position="39"/>
        <end position="339"/>
    </location>
</feature>
<keyword evidence="3" id="KW-0378">Hydrolase</keyword>
<gene>
    <name evidence="3" type="ORF">Ssi02_23000</name>
</gene>
<dbReference type="Gene3D" id="3.40.710.10">
    <property type="entry name" value="DD-peptidase/beta-lactamase superfamily"/>
    <property type="match status" value="1"/>
</dbReference>
<comment type="caution">
    <text evidence="3">The sequence shown here is derived from an EMBL/GenBank/DDBJ whole genome shotgun (WGS) entry which is preliminary data.</text>
</comment>
<accession>A0A919RGQ5</accession>
<feature type="chain" id="PRO_5039242232" evidence="1">
    <location>
        <begin position="26"/>
        <end position="360"/>
    </location>
</feature>
<dbReference type="InterPro" id="IPR012338">
    <property type="entry name" value="Beta-lactam/transpept-like"/>
</dbReference>
<dbReference type="PANTHER" id="PTHR46825">
    <property type="entry name" value="D-ALANYL-D-ALANINE-CARBOXYPEPTIDASE/ENDOPEPTIDASE AMPH"/>
    <property type="match status" value="1"/>
</dbReference>
<dbReference type="EMBL" id="BOOW01000013">
    <property type="protein sequence ID" value="GII92069.1"/>
    <property type="molecule type" value="Genomic_DNA"/>
</dbReference>
<evidence type="ECO:0000313" key="3">
    <source>
        <dbReference type="EMBL" id="GII92069.1"/>
    </source>
</evidence>
<sequence length="360" mass="39594">MFTRIAALLAACVTALHILTAPASASPYGLRCLIDTWAARPEIPGVSLEVRGLGVRFREAAGLFAENGRRLRPTDAFRTASVTKSITAATLLRLAEQRKVRLDAPVSTYLDMAKVPNGADMTVRQLLDHTAGLYDYVTDPAWREAVIADPQRTWTPDELLEWGLTRGRPYFKPGEGYHYSDTGYILAGRVIEKVYGKALHHAYRDLVFRPLGMRDTYLEHWERPRAPRPLSHAYFGEIDTRDWNPTFDTFGGGGLVSTSADLTRFARGLFEGRLFGHADTLPTMLKATPQSGGRYSLGLVKTRLGGEEAWGHSGFFGAFFLYVPAQGLSIAGTVNQSDADQGELVTQAYGHVAGTLSCPR</sequence>
<dbReference type="InterPro" id="IPR050491">
    <property type="entry name" value="AmpC-like"/>
</dbReference>
<evidence type="ECO:0000313" key="4">
    <source>
        <dbReference type="Proteomes" id="UP000606172"/>
    </source>
</evidence>
<keyword evidence="4" id="KW-1185">Reference proteome</keyword>
<dbReference type="PANTHER" id="PTHR46825:SF7">
    <property type="entry name" value="D-ALANYL-D-ALANINE CARBOXYPEPTIDASE"/>
    <property type="match status" value="1"/>
</dbReference>
<dbReference type="InterPro" id="IPR001466">
    <property type="entry name" value="Beta-lactam-related"/>
</dbReference>
<feature type="signal peptide" evidence="1">
    <location>
        <begin position="1"/>
        <end position="25"/>
    </location>
</feature>
<evidence type="ECO:0000259" key="2">
    <source>
        <dbReference type="Pfam" id="PF00144"/>
    </source>
</evidence>
<dbReference type="Proteomes" id="UP000606172">
    <property type="component" value="Unassembled WGS sequence"/>
</dbReference>
<dbReference type="AlphaFoldDB" id="A0A919RGQ5"/>
<organism evidence="3 4">
    <name type="scientific">Sinosporangium siamense</name>
    <dbReference type="NCBI Taxonomy" id="1367973"/>
    <lineage>
        <taxon>Bacteria</taxon>
        <taxon>Bacillati</taxon>
        <taxon>Actinomycetota</taxon>
        <taxon>Actinomycetes</taxon>
        <taxon>Streptosporangiales</taxon>
        <taxon>Streptosporangiaceae</taxon>
        <taxon>Sinosporangium</taxon>
    </lineage>
</organism>
<protein>
    <submittedName>
        <fullName evidence="3">Serine hydrolase</fullName>
    </submittedName>
</protein>
<dbReference type="SUPFAM" id="SSF56601">
    <property type="entry name" value="beta-lactamase/transpeptidase-like"/>
    <property type="match status" value="1"/>
</dbReference>
<evidence type="ECO:0000256" key="1">
    <source>
        <dbReference type="SAM" id="SignalP"/>
    </source>
</evidence>